<reference evidence="5 6" key="1">
    <citation type="submission" date="2020-08" db="EMBL/GenBank/DDBJ databases">
        <title>Genome sequence of Rhodobacteraceae bacterium Lw-13e.</title>
        <authorList>
            <person name="Poehlein A."/>
            <person name="Wolter L."/>
            <person name="Daniel R."/>
            <person name="Brinkhoff T."/>
        </authorList>
    </citation>
    <scope>NUCLEOTIDE SEQUENCE [LARGE SCALE GENOMIC DNA]</scope>
    <source>
        <strain evidence="5 6">Lw-13e</strain>
    </source>
</reference>
<comment type="subcellular location">
    <subcellularLocation>
        <location evidence="1">Periplasm</location>
    </subcellularLocation>
</comment>
<organism evidence="5 6">
    <name type="scientific">Pseudooceanicola algae</name>
    <dbReference type="NCBI Taxonomy" id="1537215"/>
    <lineage>
        <taxon>Bacteria</taxon>
        <taxon>Pseudomonadati</taxon>
        <taxon>Pseudomonadota</taxon>
        <taxon>Alphaproteobacteria</taxon>
        <taxon>Rhodobacterales</taxon>
        <taxon>Paracoccaceae</taxon>
        <taxon>Pseudooceanicola</taxon>
    </lineage>
</organism>
<proteinExistence type="inferred from homology"/>
<comment type="similarity">
    <text evidence="2">Belongs to the bacterial solute-binding protein 5 family.</text>
</comment>
<dbReference type="Gene3D" id="3.40.190.10">
    <property type="entry name" value="Periplasmic binding protein-like II"/>
    <property type="match status" value="1"/>
</dbReference>
<name>A0A418SIG5_9RHOB</name>
<dbReference type="Gene3D" id="3.10.105.10">
    <property type="entry name" value="Dipeptide-binding Protein, Domain 3"/>
    <property type="match status" value="1"/>
</dbReference>
<dbReference type="KEGG" id="palw:PSAL_023720"/>
<keyword evidence="6" id="KW-1185">Reference proteome</keyword>
<evidence type="ECO:0000313" key="6">
    <source>
        <dbReference type="Proteomes" id="UP000283786"/>
    </source>
</evidence>
<keyword evidence="3" id="KW-0732">Signal</keyword>
<dbReference type="InterPro" id="IPR039424">
    <property type="entry name" value="SBP_5"/>
</dbReference>
<dbReference type="EMBL" id="CP060436">
    <property type="protein sequence ID" value="QPM91123.1"/>
    <property type="molecule type" value="Genomic_DNA"/>
</dbReference>
<dbReference type="GO" id="GO:0030288">
    <property type="term" value="C:outer membrane-bounded periplasmic space"/>
    <property type="evidence" value="ECO:0007669"/>
    <property type="project" value="TreeGrafter"/>
</dbReference>
<dbReference type="Pfam" id="PF00496">
    <property type="entry name" value="SBP_bac_5"/>
    <property type="match status" value="1"/>
</dbReference>
<gene>
    <name evidence="5" type="ORF">PSAL_023720</name>
</gene>
<dbReference type="InterPro" id="IPR030678">
    <property type="entry name" value="Peptide/Ni-bd"/>
</dbReference>
<dbReference type="GO" id="GO:1904680">
    <property type="term" value="F:peptide transmembrane transporter activity"/>
    <property type="evidence" value="ECO:0007669"/>
    <property type="project" value="TreeGrafter"/>
</dbReference>
<dbReference type="CDD" id="cd08497">
    <property type="entry name" value="MbnE-like"/>
    <property type="match status" value="1"/>
</dbReference>
<dbReference type="PANTHER" id="PTHR30290:SF64">
    <property type="entry name" value="ABC TRANSPORTER PERIPLASMIC BINDING PROTEIN"/>
    <property type="match status" value="1"/>
</dbReference>
<evidence type="ECO:0000259" key="4">
    <source>
        <dbReference type="Pfam" id="PF00496"/>
    </source>
</evidence>
<accession>A0A418SIG5</accession>
<sequence length="660" mass="73307">MQRPNCRAMRVSSDVREMRADEKGQTWRVGMAALALGVLALGLAATDARGQDAGTPETADATASDGTIVKSYGYSYFGDLKYPEDFAHFDYVNPDAPKGGEIAIQASGTFDSMNPFTVKGRAGALASTMYESLLTEAADDYNGSYCLLCESLEYDEGKTWVIFHLRKDITFSDGTPLKAADVVFSHDLFIEQGLPSYSAGVSARVLGAEALDDYTVKFTFATGISRRSLISQVGGTPVFSKKWYEDTGARLDESRFETSPGSGPYMLDGYDVNRRITYKRNPDYWARDLPVSIGRYNFDQIRVEYFSDESAAFEGFKAGEYTFRIETNPRQWATSYDFPGVQSGAINAVELPDGLPPSNLGFVFNLGKDKFKDKRVREAIALAYNFEWSNESLQFGLYKHRESYFQDTPLQAEGLPEGDDLVFLDGLGDVVPEALKTEPPVGIHTSSADRLNDRGNLRKAAALLEEAGWIVGDDGLRHDASGEVLSIDFPINSAAASSLEPVLENYAINLKTLGIRTNFEKIDPSQYTTRTRAREYDMVYDGYRAILGTGTGLMQMYGSKEAEFSVFNPAGLASPLVDQIIEASLHTENQDMQDASLRGLDRALRHEFLMVPTWYKAGSWVAYYDMFEHPEIPPYDLGYLDFWWYNADRAAELKANGALR</sequence>
<dbReference type="PANTHER" id="PTHR30290">
    <property type="entry name" value="PERIPLASMIC BINDING COMPONENT OF ABC TRANSPORTER"/>
    <property type="match status" value="1"/>
</dbReference>
<feature type="domain" description="Solute-binding protein family 5" evidence="4">
    <location>
        <begin position="148"/>
        <end position="560"/>
    </location>
</feature>
<dbReference type="GO" id="GO:0042884">
    <property type="term" value="P:microcin transport"/>
    <property type="evidence" value="ECO:0007669"/>
    <property type="project" value="TreeGrafter"/>
</dbReference>
<protein>
    <recommendedName>
        <fullName evidence="4">Solute-binding protein family 5 domain-containing protein</fullName>
    </recommendedName>
</protein>
<dbReference type="GO" id="GO:0015833">
    <property type="term" value="P:peptide transport"/>
    <property type="evidence" value="ECO:0007669"/>
    <property type="project" value="TreeGrafter"/>
</dbReference>
<evidence type="ECO:0000313" key="5">
    <source>
        <dbReference type="EMBL" id="QPM91123.1"/>
    </source>
</evidence>
<dbReference type="Proteomes" id="UP000283786">
    <property type="component" value="Chromosome"/>
</dbReference>
<evidence type="ECO:0000256" key="3">
    <source>
        <dbReference type="ARBA" id="ARBA00022729"/>
    </source>
</evidence>
<dbReference type="RefSeq" id="WP_231388502.1">
    <property type="nucleotide sequence ID" value="NZ_CP060436.1"/>
</dbReference>
<dbReference type="PIRSF" id="PIRSF002741">
    <property type="entry name" value="MppA"/>
    <property type="match status" value="1"/>
</dbReference>
<evidence type="ECO:0000256" key="2">
    <source>
        <dbReference type="ARBA" id="ARBA00005695"/>
    </source>
</evidence>
<dbReference type="InterPro" id="IPR000914">
    <property type="entry name" value="SBP_5_dom"/>
</dbReference>
<dbReference type="AlphaFoldDB" id="A0A418SIG5"/>
<evidence type="ECO:0000256" key="1">
    <source>
        <dbReference type="ARBA" id="ARBA00004418"/>
    </source>
</evidence>
<dbReference type="SUPFAM" id="SSF53850">
    <property type="entry name" value="Periplasmic binding protein-like II"/>
    <property type="match status" value="1"/>
</dbReference>
<dbReference type="GO" id="GO:0043190">
    <property type="term" value="C:ATP-binding cassette (ABC) transporter complex"/>
    <property type="evidence" value="ECO:0007669"/>
    <property type="project" value="InterPro"/>
</dbReference>